<organism evidence="1 2">
    <name type="scientific">Fragilariopsis cylindrus CCMP1102</name>
    <dbReference type="NCBI Taxonomy" id="635003"/>
    <lineage>
        <taxon>Eukaryota</taxon>
        <taxon>Sar</taxon>
        <taxon>Stramenopiles</taxon>
        <taxon>Ochrophyta</taxon>
        <taxon>Bacillariophyta</taxon>
        <taxon>Bacillariophyceae</taxon>
        <taxon>Bacillariophycidae</taxon>
        <taxon>Bacillariales</taxon>
        <taxon>Bacillariaceae</taxon>
        <taxon>Fragilariopsis</taxon>
    </lineage>
</organism>
<keyword evidence="2" id="KW-1185">Reference proteome</keyword>
<dbReference type="InParanoid" id="A0A1E7EMZ1"/>
<reference evidence="1 2" key="1">
    <citation type="submission" date="2016-09" db="EMBL/GenBank/DDBJ databases">
        <title>Extensive genetic diversity and differential bi-allelic expression allows diatom success in the polar Southern Ocean.</title>
        <authorList>
            <consortium name="DOE Joint Genome Institute"/>
            <person name="Mock T."/>
            <person name="Otillar R.P."/>
            <person name="Strauss J."/>
            <person name="Dupont C."/>
            <person name="Frickenhaus S."/>
            <person name="Maumus F."/>
            <person name="Mcmullan M."/>
            <person name="Sanges R."/>
            <person name="Schmutz J."/>
            <person name="Toseland A."/>
            <person name="Valas R."/>
            <person name="Veluchamy A."/>
            <person name="Ward B.J."/>
            <person name="Allen A."/>
            <person name="Barry K."/>
            <person name="Falciatore A."/>
            <person name="Ferrante M."/>
            <person name="Fortunato A.E."/>
            <person name="Gloeckner G."/>
            <person name="Gruber A."/>
            <person name="Hipkin R."/>
            <person name="Janech M."/>
            <person name="Kroth P."/>
            <person name="Leese F."/>
            <person name="Lindquist E."/>
            <person name="Lyon B.R."/>
            <person name="Martin J."/>
            <person name="Mayer C."/>
            <person name="Parker M."/>
            <person name="Quesneville H."/>
            <person name="Raymond J."/>
            <person name="Uhlig C."/>
            <person name="Valentin K.U."/>
            <person name="Worden A.Z."/>
            <person name="Armbrust E.V."/>
            <person name="Bowler C."/>
            <person name="Green B."/>
            <person name="Moulton V."/>
            <person name="Van Oosterhout C."/>
            <person name="Grigoriev I."/>
        </authorList>
    </citation>
    <scope>NUCLEOTIDE SEQUENCE [LARGE SCALE GENOMIC DNA]</scope>
    <source>
        <strain evidence="1 2">CCMP1102</strain>
    </source>
</reference>
<dbReference type="AlphaFoldDB" id="A0A1E7EMZ1"/>
<dbReference type="KEGG" id="fcy:FRACYDRAFT_251541"/>
<evidence type="ECO:0000313" key="1">
    <source>
        <dbReference type="EMBL" id="OEU07204.1"/>
    </source>
</evidence>
<proteinExistence type="predicted"/>
<gene>
    <name evidence="1" type="ORF">FRACYDRAFT_251541</name>
</gene>
<accession>A0A1E7EMZ1</accession>
<dbReference type="Proteomes" id="UP000095751">
    <property type="component" value="Unassembled WGS sequence"/>
</dbReference>
<dbReference type="EMBL" id="KV784388">
    <property type="protein sequence ID" value="OEU07204.1"/>
    <property type="molecule type" value="Genomic_DNA"/>
</dbReference>
<evidence type="ECO:0000313" key="2">
    <source>
        <dbReference type="Proteomes" id="UP000095751"/>
    </source>
</evidence>
<name>A0A1E7EMZ1_9STRA</name>
<sequence>MSKEIFSMGACVRVDPSTTSQGGIGFVSAVHTEERKVDIDCIQNSIGTINFFPFISESRLHPHVYAPSDSGTTRSGRRTGRIEFGGGVATAVVTSPPSTLIRLQKRKRNRPKNICNAIKESRSWLPSAGPHPVLMHLKEGKENKEAGWMRREVSTSSALTPSKTKGFNMIDIRTLADATLTASRKGRVDAGTFVFDLWNRKKKASIHSS</sequence>
<protein>
    <submittedName>
        <fullName evidence="1">Uncharacterized protein</fullName>
    </submittedName>
</protein>